<dbReference type="AlphaFoldDB" id="A0AAV4RC13"/>
<accession>A0AAV4RC13</accession>
<protein>
    <submittedName>
        <fullName evidence="1">Uncharacterized protein</fullName>
    </submittedName>
</protein>
<evidence type="ECO:0000313" key="2">
    <source>
        <dbReference type="Proteomes" id="UP001054945"/>
    </source>
</evidence>
<name>A0AAV4RC13_CAEEX</name>
<comment type="caution">
    <text evidence="1">The sequence shown here is derived from an EMBL/GenBank/DDBJ whole genome shotgun (WGS) entry which is preliminary data.</text>
</comment>
<proteinExistence type="predicted"/>
<dbReference type="EMBL" id="BPLR01007704">
    <property type="protein sequence ID" value="GIY19015.1"/>
    <property type="molecule type" value="Genomic_DNA"/>
</dbReference>
<reference evidence="1 2" key="1">
    <citation type="submission" date="2021-06" db="EMBL/GenBank/DDBJ databases">
        <title>Caerostris extrusa draft genome.</title>
        <authorList>
            <person name="Kono N."/>
            <person name="Arakawa K."/>
        </authorList>
    </citation>
    <scope>NUCLEOTIDE SEQUENCE [LARGE SCALE GENOMIC DNA]</scope>
</reference>
<keyword evidence="2" id="KW-1185">Reference proteome</keyword>
<organism evidence="1 2">
    <name type="scientific">Caerostris extrusa</name>
    <name type="common">Bark spider</name>
    <name type="synonym">Caerostris bankana</name>
    <dbReference type="NCBI Taxonomy" id="172846"/>
    <lineage>
        <taxon>Eukaryota</taxon>
        <taxon>Metazoa</taxon>
        <taxon>Ecdysozoa</taxon>
        <taxon>Arthropoda</taxon>
        <taxon>Chelicerata</taxon>
        <taxon>Arachnida</taxon>
        <taxon>Araneae</taxon>
        <taxon>Araneomorphae</taxon>
        <taxon>Entelegynae</taxon>
        <taxon>Araneoidea</taxon>
        <taxon>Araneidae</taxon>
        <taxon>Caerostris</taxon>
    </lineage>
</organism>
<sequence>MSVLLKYKLSIQIELFSKTIFPFTSEENFGKKPKCKYAFSFPRNPKSLRWKASYAEEEKKEISVSHFYLHPFTQLPITTLRWSSGQPQVTTSYPYLRTLRSHVIQGSAFDVFGGGTIKPVLVHTIWGFKLDLSQKRLLTKA</sequence>
<dbReference type="Proteomes" id="UP001054945">
    <property type="component" value="Unassembled WGS sequence"/>
</dbReference>
<evidence type="ECO:0000313" key="1">
    <source>
        <dbReference type="EMBL" id="GIY19015.1"/>
    </source>
</evidence>
<gene>
    <name evidence="1" type="ORF">CEXT_108371</name>
</gene>